<comment type="caution">
    <text evidence="6">The sequence shown here is derived from an EMBL/GenBank/DDBJ whole genome shotgun (WGS) entry which is preliminary data.</text>
</comment>
<proteinExistence type="inferred from homology"/>
<dbReference type="Gene3D" id="3.20.20.80">
    <property type="entry name" value="Glycosidases"/>
    <property type="match status" value="1"/>
</dbReference>
<protein>
    <recommendedName>
        <fullName evidence="3">beta-N-acetylhexosaminidase</fullName>
        <ecNumber evidence="3">3.2.1.52</ecNumber>
    </recommendedName>
</protein>
<reference evidence="6" key="1">
    <citation type="submission" date="2021-02" db="EMBL/GenBank/DDBJ databases">
        <authorList>
            <person name="Nowell W R."/>
        </authorList>
    </citation>
    <scope>NUCLEOTIDE SEQUENCE</scope>
</reference>
<dbReference type="SUPFAM" id="SSF51445">
    <property type="entry name" value="(Trans)glycosidases"/>
    <property type="match status" value="1"/>
</dbReference>
<accession>A0A820CD44</accession>
<evidence type="ECO:0000256" key="4">
    <source>
        <dbReference type="ARBA" id="ARBA00022801"/>
    </source>
</evidence>
<dbReference type="EC" id="3.2.1.52" evidence="3"/>
<organism evidence="6 7">
    <name type="scientific">Rotaria sordida</name>
    <dbReference type="NCBI Taxonomy" id="392033"/>
    <lineage>
        <taxon>Eukaryota</taxon>
        <taxon>Metazoa</taxon>
        <taxon>Spiralia</taxon>
        <taxon>Gnathifera</taxon>
        <taxon>Rotifera</taxon>
        <taxon>Eurotatoria</taxon>
        <taxon>Bdelloidea</taxon>
        <taxon>Philodinida</taxon>
        <taxon>Philodinidae</taxon>
        <taxon>Rotaria</taxon>
    </lineage>
</organism>
<dbReference type="PANTHER" id="PTHR21040:SF8">
    <property type="entry name" value="BCDNA.GH04120"/>
    <property type="match status" value="1"/>
</dbReference>
<feature type="domain" description="Glycoside hydrolase family 20 catalytic" evidence="5">
    <location>
        <begin position="24"/>
        <end position="117"/>
    </location>
</feature>
<dbReference type="PANTHER" id="PTHR21040">
    <property type="entry name" value="BCDNA.GH04120"/>
    <property type="match status" value="1"/>
</dbReference>
<gene>
    <name evidence="6" type="ORF">JBS370_LOCUS36781</name>
</gene>
<evidence type="ECO:0000313" key="7">
    <source>
        <dbReference type="Proteomes" id="UP000663836"/>
    </source>
</evidence>
<evidence type="ECO:0000313" key="6">
    <source>
        <dbReference type="EMBL" id="CAF4206537.1"/>
    </source>
</evidence>
<comment type="catalytic activity">
    <reaction evidence="1">
        <text>Hydrolysis of terminal non-reducing N-acetyl-D-hexosamine residues in N-acetyl-beta-D-hexosaminides.</text>
        <dbReference type="EC" id="3.2.1.52"/>
    </reaction>
</comment>
<evidence type="ECO:0000256" key="3">
    <source>
        <dbReference type="ARBA" id="ARBA00012663"/>
    </source>
</evidence>
<dbReference type="InterPro" id="IPR017853">
    <property type="entry name" value="GH"/>
</dbReference>
<dbReference type="GO" id="GO:0005975">
    <property type="term" value="P:carbohydrate metabolic process"/>
    <property type="evidence" value="ECO:0007669"/>
    <property type="project" value="InterPro"/>
</dbReference>
<sequence>FGHLEWILKLDKFKSYRDHPNLPLVISPCLNATYVLLQDLLQQTLDMHPNSNKIHIGCDEVMLNNVHDECYIKQMKKSERYIDHIQCIVNIVHQIRPGIRVLIWDDILRHDEFTKNDKLLNQLKGLVEPVSWNYVPTFHDYYKTLSAWKIYPKFFNNIWAASAFKGGVDRF</sequence>
<feature type="non-terminal residue" evidence="6">
    <location>
        <position position="1"/>
    </location>
</feature>
<comment type="similarity">
    <text evidence="2">Belongs to the glycosyl hydrolase 20 family.</text>
</comment>
<keyword evidence="4" id="KW-0378">Hydrolase</keyword>
<dbReference type="EMBL" id="CAJOBD010015214">
    <property type="protein sequence ID" value="CAF4206537.1"/>
    <property type="molecule type" value="Genomic_DNA"/>
</dbReference>
<dbReference type="Pfam" id="PF00728">
    <property type="entry name" value="Glyco_hydro_20"/>
    <property type="match status" value="1"/>
</dbReference>
<name>A0A820CD44_9BILA</name>
<dbReference type="GO" id="GO:0004563">
    <property type="term" value="F:beta-N-acetylhexosaminidase activity"/>
    <property type="evidence" value="ECO:0007669"/>
    <property type="project" value="UniProtKB-EC"/>
</dbReference>
<evidence type="ECO:0000256" key="1">
    <source>
        <dbReference type="ARBA" id="ARBA00001231"/>
    </source>
</evidence>
<evidence type="ECO:0000259" key="5">
    <source>
        <dbReference type="Pfam" id="PF00728"/>
    </source>
</evidence>
<dbReference type="InterPro" id="IPR015883">
    <property type="entry name" value="Glyco_hydro_20_cat"/>
</dbReference>
<dbReference type="AlphaFoldDB" id="A0A820CD44"/>
<evidence type="ECO:0000256" key="2">
    <source>
        <dbReference type="ARBA" id="ARBA00006285"/>
    </source>
</evidence>
<dbReference type="Proteomes" id="UP000663836">
    <property type="component" value="Unassembled WGS sequence"/>
</dbReference>
<dbReference type="InterPro" id="IPR038901">
    <property type="entry name" value="HEXDC-like"/>
</dbReference>